<feature type="domain" description="YcaO" evidence="1">
    <location>
        <begin position="77"/>
        <end position="214"/>
    </location>
</feature>
<reference evidence="2" key="1">
    <citation type="journal article" date="2014" name="Int. J. Syst. Evol. Microbiol.">
        <title>Complete genome sequence of Corynebacterium casei LMG S-19264T (=DSM 44701T), isolated from a smear-ripened cheese.</title>
        <authorList>
            <consortium name="US DOE Joint Genome Institute (JGI-PGF)"/>
            <person name="Walter F."/>
            <person name="Albersmeier A."/>
            <person name="Kalinowski J."/>
            <person name="Ruckert C."/>
        </authorList>
    </citation>
    <scope>NUCLEOTIDE SEQUENCE</scope>
    <source>
        <strain evidence="2">JCM 12580</strain>
    </source>
</reference>
<evidence type="ECO:0000313" key="3">
    <source>
        <dbReference type="Proteomes" id="UP000658382"/>
    </source>
</evidence>
<dbReference type="InterPro" id="IPR003776">
    <property type="entry name" value="YcaO-like_dom"/>
</dbReference>
<protein>
    <recommendedName>
        <fullName evidence="1">YcaO domain-containing protein</fullName>
    </recommendedName>
</protein>
<comment type="caution">
    <text evidence="2">The sequence shown here is derived from an EMBL/GenBank/DDBJ whole genome shotgun (WGS) entry which is preliminary data.</text>
</comment>
<dbReference type="Proteomes" id="UP000658382">
    <property type="component" value="Unassembled WGS sequence"/>
</dbReference>
<organism evidence="2 3">
    <name type="scientific">Lentibacillus kapialis</name>
    <dbReference type="NCBI Taxonomy" id="340214"/>
    <lineage>
        <taxon>Bacteria</taxon>
        <taxon>Bacillati</taxon>
        <taxon>Bacillota</taxon>
        <taxon>Bacilli</taxon>
        <taxon>Bacillales</taxon>
        <taxon>Bacillaceae</taxon>
        <taxon>Lentibacillus</taxon>
    </lineage>
</organism>
<keyword evidence="3" id="KW-1185">Reference proteome</keyword>
<dbReference type="EMBL" id="BMNQ01000074">
    <property type="protein sequence ID" value="GGK07438.1"/>
    <property type="molecule type" value="Genomic_DNA"/>
</dbReference>
<gene>
    <name evidence="2" type="ORF">GCM10007063_32470</name>
</gene>
<accession>A0A917V112</accession>
<sequence length="345" mass="40056">MIHSERGKTFNIPSNIFNQDNFFVSFSRIGSVIKEGFSNPDSANAIGDNKFASVMKSYSEMVERRAIMMGGLKQKNELVNTFDLLKEEPSVLPYHFTTYSLRHDFPIDTTGSAAHFDSKVAIQNALSELLEKNSLFLFWYGNLGYKIADNPLQNNQYWQFIIRSGYQIAQFFNNYFSPYYNVLTIIQMEGTIISAGLGFHSNFIYAQKKSLKECFLLFYQNESLDIVNKMINQEGNDNYFEHRQAIEKLSNYPEFKVRQITKMTKNKNVSLQGLIDACPNWVKDLHLIYLKQEFDSRLICVKVFSKSLYNHVPIKRYLNLRNDINKNTIKLSQDNLSNQPDCIFV</sequence>
<dbReference type="AlphaFoldDB" id="A0A917V112"/>
<proteinExistence type="predicted"/>
<dbReference type="Pfam" id="PF02624">
    <property type="entry name" value="YcaO"/>
    <property type="match status" value="1"/>
</dbReference>
<name>A0A917V112_9BACI</name>
<evidence type="ECO:0000259" key="1">
    <source>
        <dbReference type="Pfam" id="PF02624"/>
    </source>
</evidence>
<dbReference type="RefSeq" id="WP_188634160.1">
    <property type="nucleotide sequence ID" value="NZ_BMNQ01000074.1"/>
</dbReference>
<reference evidence="2" key="2">
    <citation type="submission" date="2020-09" db="EMBL/GenBank/DDBJ databases">
        <authorList>
            <person name="Sun Q."/>
            <person name="Ohkuma M."/>
        </authorList>
    </citation>
    <scope>NUCLEOTIDE SEQUENCE</scope>
    <source>
        <strain evidence="2">JCM 12580</strain>
    </source>
</reference>
<evidence type="ECO:0000313" key="2">
    <source>
        <dbReference type="EMBL" id="GGK07438.1"/>
    </source>
</evidence>